<dbReference type="EMBL" id="GBRH01283054">
    <property type="protein sequence ID" value="JAD14841.1"/>
    <property type="molecule type" value="Transcribed_RNA"/>
</dbReference>
<feature type="region of interest" description="Disordered" evidence="1">
    <location>
        <begin position="137"/>
        <end position="157"/>
    </location>
</feature>
<evidence type="ECO:0000313" key="2">
    <source>
        <dbReference type="EMBL" id="JAD14841.1"/>
    </source>
</evidence>
<evidence type="ECO:0000256" key="1">
    <source>
        <dbReference type="SAM" id="MobiDB-lite"/>
    </source>
</evidence>
<reference evidence="2" key="2">
    <citation type="journal article" date="2015" name="Data Brief">
        <title>Shoot transcriptome of the giant reed, Arundo donax.</title>
        <authorList>
            <person name="Barrero R.A."/>
            <person name="Guerrero F.D."/>
            <person name="Moolhuijzen P."/>
            <person name="Goolsby J.A."/>
            <person name="Tidwell J."/>
            <person name="Bellgard S.E."/>
            <person name="Bellgard M.I."/>
        </authorList>
    </citation>
    <scope>NUCLEOTIDE SEQUENCE</scope>
    <source>
        <tissue evidence="2">Shoot tissue taken approximately 20 cm above the soil surface</tissue>
    </source>
</reference>
<protein>
    <submittedName>
        <fullName evidence="2">Uncharacterized protein</fullName>
    </submittedName>
</protein>
<reference evidence="2" key="1">
    <citation type="submission" date="2014-09" db="EMBL/GenBank/DDBJ databases">
        <authorList>
            <person name="Magalhaes I.L.F."/>
            <person name="Oliveira U."/>
            <person name="Santos F.R."/>
            <person name="Vidigal T.H.D.A."/>
            <person name="Brescovit A.D."/>
            <person name="Santos A.J."/>
        </authorList>
    </citation>
    <scope>NUCLEOTIDE SEQUENCE</scope>
    <source>
        <tissue evidence="2">Shoot tissue taken approximately 20 cm above the soil surface</tissue>
    </source>
</reference>
<sequence>MRIVMCTPPPSARQFLASCLAALGGEAKNSQHGLPVDVDTTEEREASPAAEVFALATFCGGGVVNCCGGSSSQLRRFLTRGVASMRKRGHGLFLLPPPDLRSEGSDREAQKTNAGVMRPAGGAVSLAAAEAGDPVCAHAGAGEGNAKAAPSVEPVRTGFGESRDAAAAALLVGVRDGS</sequence>
<organism evidence="2">
    <name type="scientific">Arundo donax</name>
    <name type="common">Giant reed</name>
    <name type="synonym">Donax arundinaceus</name>
    <dbReference type="NCBI Taxonomy" id="35708"/>
    <lineage>
        <taxon>Eukaryota</taxon>
        <taxon>Viridiplantae</taxon>
        <taxon>Streptophyta</taxon>
        <taxon>Embryophyta</taxon>
        <taxon>Tracheophyta</taxon>
        <taxon>Spermatophyta</taxon>
        <taxon>Magnoliopsida</taxon>
        <taxon>Liliopsida</taxon>
        <taxon>Poales</taxon>
        <taxon>Poaceae</taxon>
        <taxon>PACMAD clade</taxon>
        <taxon>Arundinoideae</taxon>
        <taxon>Arundineae</taxon>
        <taxon>Arundo</taxon>
    </lineage>
</organism>
<name>A0A0A8XNF6_ARUDO</name>
<proteinExistence type="predicted"/>
<dbReference type="AlphaFoldDB" id="A0A0A8XNF6"/>
<accession>A0A0A8XNF6</accession>